<evidence type="ECO:0000256" key="5">
    <source>
        <dbReference type="ARBA" id="ARBA00022989"/>
    </source>
</evidence>
<comment type="caution">
    <text evidence="8">The sequence shown here is derived from an EMBL/GenBank/DDBJ whole genome shotgun (WGS) entry which is preliminary data.</text>
</comment>
<feature type="transmembrane region" description="Helical" evidence="7">
    <location>
        <begin position="87"/>
        <end position="107"/>
    </location>
</feature>
<dbReference type="GO" id="GO:0005886">
    <property type="term" value="C:plasma membrane"/>
    <property type="evidence" value="ECO:0007669"/>
    <property type="project" value="UniProtKB-SubCell"/>
</dbReference>
<feature type="transmembrane region" description="Helical" evidence="7">
    <location>
        <begin position="151"/>
        <end position="169"/>
    </location>
</feature>
<evidence type="ECO:0000313" key="9">
    <source>
        <dbReference type="Proteomes" id="UP000076023"/>
    </source>
</evidence>
<dbReference type="PANTHER" id="PTHR30250:SF10">
    <property type="entry name" value="LIPOPOLYSACCHARIDE BIOSYNTHESIS PROTEIN WZXC"/>
    <property type="match status" value="1"/>
</dbReference>
<evidence type="ECO:0000313" key="8">
    <source>
        <dbReference type="EMBL" id="GAT31763.1"/>
    </source>
</evidence>
<keyword evidence="6 7" id="KW-0472">Membrane</keyword>
<comment type="subcellular location">
    <subcellularLocation>
        <location evidence="1">Cell membrane</location>
        <topology evidence="1">Multi-pass membrane protein</topology>
    </subcellularLocation>
</comment>
<feature type="transmembrane region" description="Helical" evidence="7">
    <location>
        <begin position="389"/>
        <end position="410"/>
    </location>
</feature>
<dbReference type="STRING" id="690879.TSACC_2157"/>
<protein>
    <recommendedName>
        <fullName evidence="10">Membrane protein involved in the export of O-antigen and teichoic acid</fullName>
    </recommendedName>
</protein>
<sequence length="428" mass="46204">MAFRTLTGPVSAYLVLLYLGPKEQGYYYTIGSLAALQVIFESGMGQNILQLVAHRYRGSLAVENGLFVIAPEEAGRLSAVMQFGAKFYSVVTLLFVLLVGGGGFWFFSATSTVTWQPAWIMLIIGTALSLFLVPFGSLIEGMQSVKELMRARWVGSLTMFAVTSGGLIAGAGVTAGGFGALAGPVVTTIVLWRSWRKVFLSTLRAEPAGGLKWRTEVWPFQAKMLLNAFCAFFYWSYAIPVVFKICGPAAAGQFAISWNIVRSASSISTSWTYTRLGKLGQLVAQGDRDGAFHLWRSSFIRGTAIACAGLTAYLLLIGTLQIFFPYFGNRFGSMTLQVTLAATTLVQTALLMMAHFMHAHKTDGFVVATIVSTLAIIGLQLVFAKTWGAEGAALALFLPSLAVLIAAPWLMKRALGAYWKAEGSPQVA</sequence>
<keyword evidence="9" id="KW-1185">Reference proteome</keyword>
<name>A0A146G2Q3_TERSA</name>
<dbReference type="EMBL" id="BDCO01000002">
    <property type="protein sequence ID" value="GAT31763.1"/>
    <property type="molecule type" value="Genomic_DNA"/>
</dbReference>
<feature type="transmembrane region" description="Helical" evidence="7">
    <location>
        <begin position="304"/>
        <end position="328"/>
    </location>
</feature>
<evidence type="ECO:0000256" key="2">
    <source>
        <dbReference type="ARBA" id="ARBA00007430"/>
    </source>
</evidence>
<evidence type="ECO:0000256" key="3">
    <source>
        <dbReference type="ARBA" id="ARBA00022475"/>
    </source>
</evidence>
<dbReference type="InParanoid" id="A0A146G2Q3"/>
<dbReference type="PANTHER" id="PTHR30250">
    <property type="entry name" value="PST FAMILY PREDICTED COLANIC ACID TRANSPORTER"/>
    <property type="match status" value="1"/>
</dbReference>
<organism evidence="8 9">
    <name type="scientific">Terrimicrobium sacchariphilum</name>
    <dbReference type="NCBI Taxonomy" id="690879"/>
    <lineage>
        <taxon>Bacteria</taxon>
        <taxon>Pseudomonadati</taxon>
        <taxon>Verrucomicrobiota</taxon>
        <taxon>Terrimicrobiia</taxon>
        <taxon>Terrimicrobiales</taxon>
        <taxon>Terrimicrobiaceae</taxon>
        <taxon>Terrimicrobium</taxon>
    </lineage>
</organism>
<feature type="transmembrane region" description="Helical" evidence="7">
    <location>
        <begin position="365"/>
        <end position="383"/>
    </location>
</feature>
<proteinExistence type="inferred from homology"/>
<evidence type="ECO:0008006" key="10">
    <source>
        <dbReference type="Google" id="ProtNLM"/>
    </source>
</evidence>
<keyword evidence="4 7" id="KW-0812">Transmembrane</keyword>
<gene>
    <name evidence="8" type="ORF">TSACC_2157</name>
</gene>
<feature type="transmembrane region" description="Helical" evidence="7">
    <location>
        <begin position="119"/>
        <end position="139"/>
    </location>
</feature>
<dbReference type="AlphaFoldDB" id="A0A146G2Q3"/>
<comment type="similarity">
    <text evidence="2">Belongs to the polysaccharide synthase family.</text>
</comment>
<evidence type="ECO:0000256" key="7">
    <source>
        <dbReference type="SAM" id="Phobius"/>
    </source>
</evidence>
<dbReference type="InterPro" id="IPR050833">
    <property type="entry name" value="Poly_Biosynth_Transport"/>
</dbReference>
<accession>A0A146G2Q3</accession>
<evidence type="ECO:0000256" key="6">
    <source>
        <dbReference type="ARBA" id="ARBA00023136"/>
    </source>
</evidence>
<keyword evidence="3" id="KW-1003">Cell membrane</keyword>
<dbReference type="Proteomes" id="UP000076023">
    <property type="component" value="Unassembled WGS sequence"/>
</dbReference>
<feature type="transmembrane region" description="Helical" evidence="7">
    <location>
        <begin position="334"/>
        <end position="353"/>
    </location>
</feature>
<evidence type="ECO:0000256" key="1">
    <source>
        <dbReference type="ARBA" id="ARBA00004651"/>
    </source>
</evidence>
<evidence type="ECO:0000256" key="4">
    <source>
        <dbReference type="ARBA" id="ARBA00022692"/>
    </source>
</evidence>
<reference evidence="9" key="1">
    <citation type="journal article" date="2017" name="Genome Announc.">
        <title>Draft Genome Sequence of Terrimicrobium sacchariphilum NM-5T, a Facultative Anaerobic Soil Bacterium of the Class Spartobacteria.</title>
        <authorList>
            <person name="Qiu Y.L."/>
            <person name="Tourlousse D.M."/>
            <person name="Matsuura N."/>
            <person name="Ohashi A."/>
            <person name="Sekiguchi Y."/>
        </authorList>
    </citation>
    <scope>NUCLEOTIDE SEQUENCE [LARGE SCALE GENOMIC DNA]</scope>
    <source>
        <strain evidence="9">NM-5</strain>
    </source>
</reference>
<keyword evidence="5 7" id="KW-1133">Transmembrane helix</keyword>